<organism evidence="3">
    <name type="scientific">Singulisphaera sp. Ch08</name>
    <dbReference type="NCBI Taxonomy" id="3120278"/>
    <lineage>
        <taxon>Bacteria</taxon>
        <taxon>Pseudomonadati</taxon>
        <taxon>Planctomycetota</taxon>
        <taxon>Planctomycetia</taxon>
        <taxon>Isosphaerales</taxon>
        <taxon>Isosphaeraceae</taxon>
        <taxon>Singulisphaera</taxon>
    </lineage>
</organism>
<feature type="chain" id="PRO_5043459123" evidence="2">
    <location>
        <begin position="19"/>
        <end position="229"/>
    </location>
</feature>
<feature type="compositionally biased region" description="Pro residues" evidence="1">
    <location>
        <begin position="37"/>
        <end position="62"/>
    </location>
</feature>
<accession>A0AAU7CGZ3</accession>
<feature type="compositionally biased region" description="Low complexity" evidence="1">
    <location>
        <begin position="63"/>
        <end position="76"/>
    </location>
</feature>
<dbReference type="RefSeq" id="WP_406697070.1">
    <property type="nucleotide sequence ID" value="NZ_CP155447.1"/>
</dbReference>
<sequence>MKHATFMASLVVVAASTAAEGWLPISIQTPAVAQAPADPPPAPEMPPAMEPEPAPTEPPPVDLTPAPAQLPSATPSPTAPPPLPFVVPPTEFVAPEQGEFAPVLRVVPAHRLAMMEAGRPLPETDPLVARSAVMLAQLTGHYLEDAPRIVDLTIKACAAVRLAKSTASPLELLEGALNAKRPAKANATRPRQFEKFATSYRIARLEGGKDHAGAIAEIQGTPAAPPAPR</sequence>
<dbReference type="AlphaFoldDB" id="A0AAU7CGZ3"/>
<protein>
    <submittedName>
        <fullName evidence="3">Uncharacterized protein</fullName>
    </submittedName>
</protein>
<evidence type="ECO:0000313" key="3">
    <source>
        <dbReference type="EMBL" id="XBH04318.1"/>
    </source>
</evidence>
<keyword evidence="2" id="KW-0732">Signal</keyword>
<evidence type="ECO:0000256" key="2">
    <source>
        <dbReference type="SAM" id="SignalP"/>
    </source>
</evidence>
<evidence type="ECO:0000256" key="1">
    <source>
        <dbReference type="SAM" id="MobiDB-lite"/>
    </source>
</evidence>
<name>A0AAU7CGZ3_9BACT</name>
<gene>
    <name evidence="3" type="ORF">V5E97_39405</name>
</gene>
<feature type="region of interest" description="Disordered" evidence="1">
    <location>
        <begin position="33"/>
        <end position="82"/>
    </location>
</feature>
<proteinExistence type="predicted"/>
<dbReference type="EMBL" id="CP155447">
    <property type="protein sequence ID" value="XBH04318.1"/>
    <property type="molecule type" value="Genomic_DNA"/>
</dbReference>
<reference evidence="3" key="1">
    <citation type="submission" date="2024-05" db="EMBL/GenBank/DDBJ databases">
        <title>Planctomycetes of the genus Singulisphaera possess chitinolytic capabilities.</title>
        <authorList>
            <person name="Ivanova A."/>
        </authorList>
    </citation>
    <scope>NUCLEOTIDE SEQUENCE</scope>
    <source>
        <strain evidence="3">Ch08T</strain>
    </source>
</reference>
<feature type="signal peptide" evidence="2">
    <location>
        <begin position="1"/>
        <end position="18"/>
    </location>
</feature>